<feature type="region of interest" description="Disordered" evidence="1">
    <location>
        <begin position="263"/>
        <end position="283"/>
    </location>
</feature>
<dbReference type="PANTHER" id="PTHR13484">
    <property type="entry name" value="FIP1-LIKE 1 PROTEIN"/>
    <property type="match status" value="1"/>
</dbReference>
<protein>
    <submittedName>
        <fullName evidence="2">Uncharacterized protein</fullName>
    </submittedName>
</protein>
<evidence type="ECO:0000313" key="2">
    <source>
        <dbReference type="EMBL" id="KAJ8884358.1"/>
    </source>
</evidence>
<accession>A0ABQ9HJ50</accession>
<comment type="caution">
    <text evidence="2">The sequence shown here is derived from an EMBL/GenBank/DDBJ whole genome shotgun (WGS) entry which is preliminary data.</text>
</comment>
<dbReference type="InterPro" id="IPR051187">
    <property type="entry name" value="Pre-mRNA_3'-end_processing_reg"/>
</dbReference>
<feature type="compositionally biased region" description="Basic and acidic residues" evidence="1">
    <location>
        <begin position="1149"/>
        <end position="1178"/>
    </location>
</feature>
<feature type="region of interest" description="Disordered" evidence="1">
    <location>
        <begin position="411"/>
        <end position="451"/>
    </location>
</feature>
<name>A0ABQ9HJ50_9NEOP</name>
<evidence type="ECO:0000256" key="1">
    <source>
        <dbReference type="SAM" id="MobiDB-lite"/>
    </source>
</evidence>
<feature type="region of interest" description="Disordered" evidence="1">
    <location>
        <begin position="1109"/>
        <end position="1178"/>
    </location>
</feature>
<evidence type="ECO:0000313" key="3">
    <source>
        <dbReference type="Proteomes" id="UP001159363"/>
    </source>
</evidence>
<reference evidence="2 3" key="1">
    <citation type="submission" date="2023-02" db="EMBL/GenBank/DDBJ databases">
        <title>LHISI_Scaffold_Assembly.</title>
        <authorList>
            <person name="Stuart O.P."/>
            <person name="Cleave R."/>
            <person name="Magrath M.J.L."/>
            <person name="Mikheyev A.S."/>
        </authorList>
    </citation>
    <scope>NUCLEOTIDE SEQUENCE [LARGE SCALE GENOMIC DNA]</scope>
    <source>
        <strain evidence="2">Daus_M_001</strain>
        <tissue evidence="2">Leg muscle</tissue>
    </source>
</reference>
<feature type="region of interest" description="Disordered" evidence="1">
    <location>
        <begin position="978"/>
        <end position="997"/>
    </location>
</feature>
<feature type="compositionally biased region" description="Basic and acidic residues" evidence="1">
    <location>
        <begin position="296"/>
        <end position="305"/>
    </location>
</feature>
<dbReference type="PANTHER" id="PTHR13484:SF0">
    <property type="entry name" value="PRE-MRNA 3'-END-PROCESSING FACTOR FIP1"/>
    <property type="match status" value="1"/>
</dbReference>
<dbReference type="PROSITE" id="PS00385">
    <property type="entry name" value="ALPHA_L_FUCOSIDASE"/>
    <property type="match status" value="1"/>
</dbReference>
<dbReference type="Proteomes" id="UP001159363">
    <property type="component" value="Chromosome 4"/>
</dbReference>
<proteinExistence type="predicted"/>
<feature type="region of interest" description="Disordered" evidence="1">
    <location>
        <begin position="626"/>
        <end position="648"/>
    </location>
</feature>
<gene>
    <name evidence="2" type="ORF">PR048_016215</name>
</gene>
<feature type="compositionally biased region" description="Polar residues" evidence="1">
    <location>
        <begin position="627"/>
        <end position="642"/>
    </location>
</feature>
<dbReference type="InterPro" id="IPR018526">
    <property type="entry name" value="Glyco_hydro_29_CS"/>
</dbReference>
<feature type="region of interest" description="Disordered" evidence="1">
    <location>
        <begin position="296"/>
        <end position="335"/>
    </location>
</feature>
<keyword evidence="3" id="KW-1185">Reference proteome</keyword>
<feature type="compositionally biased region" description="Basic residues" evidence="1">
    <location>
        <begin position="306"/>
        <end position="322"/>
    </location>
</feature>
<dbReference type="EMBL" id="JARBHB010000005">
    <property type="protein sequence ID" value="KAJ8884358.1"/>
    <property type="molecule type" value="Genomic_DNA"/>
</dbReference>
<sequence length="1178" mass="133252">MKDVFNELGGSCFKEAYKINYHRGLKLERLQPKMKACRPRPQRSLTNRNFNSKVLDSCWWVGVNRGPSARQAKELPITPRRQRDICPYMFNGVDTGRRSMSSQLFWNIPNESFYMKIIGSRDLDVKSRPNIFSSLHEDQRYDIVPHIINILKVSSRSGRKLSKKDAAFECYMRTRSTPMQSHARSGDVPLDARASVALIASALLGLRRGNIPRDTRLRAKDDLLEIFPYIIALIHSAESPDSVTWSSLHKSIGYRVGDVEQRQHPARRTGSMIGRPEATGEPCWVRPRHSAAIRLRAEANGEAEKKKKNVGRSGVRRSPRPRFRADDPSSTWPMLPTQTIERGLNVSSTARSLKTMQVAQGRGTGEGMGHGLCWGHIFGKLWKAEIRMARPGIEPGSKTNANPVLRAGEGEAKGEYGSAPECKCGVTEDPPEETRRPAVSPGTIPKCQDLGATLPESSPIRIRKLATLNCSSQHTAERNEAGRASLQTSCEAPRAGLAHIYEDVVSYLNSLYLGTPLVEDHDEHNNLRVTVIGVVSEVTGREVTRPRRHVTKEGKVTDGLLPDPERLRPGATCGSHACATAPHDTLDSHITCPRPHSSCPGLGDKRASPVGEGGAVTQERLAAVSYSRASQNRGNQEANASFQEEGRDEVSYLPHCRTASRRQLQRGSATFSGYYDSQRAHHNTSQQFVAARSFVSCQSDSLRRVITDRERETQRNTERETQRDREAERERDKERHRKKDTERQREKQRDRERHRKRDTERQSERKILNVEIEISGNRNEIKPLSSQSNKLDNWHRTMYAFPCIDDLENLRILLQTATFARFLLFSKGCLYRPPNEYHLESDDDHDHLEVVGGERSCSRDPEFSVDLSSVDPHKITHNELSYLTRDSYLSKVPRSKFFSAFNDRKFDDVVQGDEKTAWISFKDEEGETRREWGSAGMQGSSGVQAGETEIRGNRSLTSIIVWHDSHVRNFGTTQRGIMPGSPWRKVGSPTTSPQPVIQGHGVKVMDIGFRYGRCVIYTKMVVAYQDGGRLPRWLNEYGLLRSYSPDPWVTVPRLLSDHGSLIPFAGVSNPSRLLSDKWEFCKEKGKFFKGKGTFLEYFGQFRGKKWEKMADGEEQDGGGRRAWLRSPIPLAPNRHNHSDVLIMGMRQRKTGDAREKDRGRAKDTGSERKREEYRGKDR</sequence>
<feature type="region of interest" description="Disordered" evidence="1">
    <location>
        <begin position="706"/>
        <end position="764"/>
    </location>
</feature>
<organism evidence="2 3">
    <name type="scientific">Dryococelus australis</name>
    <dbReference type="NCBI Taxonomy" id="614101"/>
    <lineage>
        <taxon>Eukaryota</taxon>
        <taxon>Metazoa</taxon>
        <taxon>Ecdysozoa</taxon>
        <taxon>Arthropoda</taxon>
        <taxon>Hexapoda</taxon>
        <taxon>Insecta</taxon>
        <taxon>Pterygota</taxon>
        <taxon>Neoptera</taxon>
        <taxon>Polyneoptera</taxon>
        <taxon>Phasmatodea</taxon>
        <taxon>Verophasmatodea</taxon>
        <taxon>Anareolatae</taxon>
        <taxon>Phasmatidae</taxon>
        <taxon>Eurycanthinae</taxon>
        <taxon>Dryococelus</taxon>
    </lineage>
</organism>